<dbReference type="InterPro" id="IPR003819">
    <property type="entry name" value="TauD/TfdA-like"/>
</dbReference>
<evidence type="ECO:0000256" key="4">
    <source>
        <dbReference type="ARBA" id="ARBA00023002"/>
    </source>
</evidence>
<dbReference type="GO" id="GO:0046872">
    <property type="term" value="F:metal ion binding"/>
    <property type="evidence" value="ECO:0007669"/>
    <property type="project" value="UniProtKB-KW"/>
</dbReference>
<dbReference type="PANTHER" id="PTHR30468:SF1">
    <property type="entry name" value="ALPHA-KETOGLUTARATE-DEPENDENT SULFONATE DIOXYGENASE"/>
    <property type="match status" value="1"/>
</dbReference>
<gene>
    <name evidence="7" type="ORF">SAMN06295937_103412</name>
</gene>
<organism evidence="7 8">
    <name type="scientific">Sphingopyxis flava</name>
    <dbReference type="NCBI Taxonomy" id="1507287"/>
    <lineage>
        <taxon>Bacteria</taxon>
        <taxon>Pseudomonadati</taxon>
        <taxon>Pseudomonadota</taxon>
        <taxon>Alphaproteobacteria</taxon>
        <taxon>Sphingomonadales</taxon>
        <taxon>Sphingomonadaceae</taxon>
        <taxon>Sphingopyxis</taxon>
    </lineage>
</organism>
<dbReference type="Pfam" id="PF02668">
    <property type="entry name" value="TauD"/>
    <property type="match status" value="1"/>
</dbReference>
<evidence type="ECO:0000259" key="6">
    <source>
        <dbReference type="Pfam" id="PF02668"/>
    </source>
</evidence>
<comment type="similarity">
    <text evidence="1">Belongs to the TfdA dioxygenase family.</text>
</comment>
<name>A0A1T5FFD8_9SPHN</name>
<dbReference type="GO" id="GO:0005737">
    <property type="term" value="C:cytoplasm"/>
    <property type="evidence" value="ECO:0007669"/>
    <property type="project" value="TreeGrafter"/>
</dbReference>
<evidence type="ECO:0000256" key="3">
    <source>
        <dbReference type="ARBA" id="ARBA00022964"/>
    </source>
</evidence>
<keyword evidence="5" id="KW-0408">Iron</keyword>
<dbReference type="OrthoDB" id="7209371at2"/>
<keyword evidence="8" id="KW-1185">Reference proteome</keyword>
<keyword evidence="2" id="KW-0479">Metal-binding</keyword>
<reference evidence="8" key="1">
    <citation type="submission" date="2017-02" db="EMBL/GenBank/DDBJ databases">
        <authorList>
            <person name="Varghese N."/>
            <person name="Submissions S."/>
        </authorList>
    </citation>
    <scope>NUCLEOTIDE SEQUENCE [LARGE SCALE GENOMIC DNA]</scope>
    <source>
        <strain evidence="8">R11H</strain>
    </source>
</reference>
<evidence type="ECO:0000313" key="8">
    <source>
        <dbReference type="Proteomes" id="UP000190044"/>
    </source>
</evidence>
<dbReference type="RefSeq" id="WP_079639938.1">
    <property type="nucleotide sequence ID" value="NZ_FUYP01000034.1"/>
</dbReference>
<dbReference type="InterPro" id="IPR051323">
    <property type="entry name" value="AtsK-like"/>
</dbReference>
<dbReference type="EMBL" id="FUYP01000034">
    <property type="protein sequence ID" value="SKB94768.1"/>
    <property type="molecule type" value="Genomic_DNA"/>
</dbReference>
<sequence>MAELAEMPVKSASTAAAALDIRPLTGTFGAEVHGIRLADDNSPDTIAAVREALDEYRVLVFRGQTDLDPRGYIRFASHFGAPEEVPHPSLPAYSDTQGEIPGIKVLHSNADEYREDAMEWNLDSWHTDGAPRANRHWRSLLQAIDVPEYGRDTMFADMVTAFECLSPAMQAFLEGLTCSHSWGPQKPDAPAVTHPMVVTHPRTGKKALYVNKLYTRKVNELRYDESAALLAFLIDQAKVPQWQLRLRWEPGTVGMWDNEFTQHYLVFDRSYDRVMHRIMMT</sequence>
<dbReference type="AlphaFoldDB" id="A0A1T5FFD8"/>
<keyword evidence="4" id="KW-0560">Oxidoreductase</keyword>
<dbReference type="SUPFAM" id="SSF51197">
    <property type="entry name" value="Clavaminate synthase-like"/>
    <property type="match status" value="1"/>
</dbReference>
<evidence type="ECO:0000256" key="5">
    <source>
        <dbReference type="ARBA" id="ARBA00023004"/>
    </source>
</evidence>
<dbReference type="InterPro" id="IPR042098">
    <property type="entry name" value="TauD-like_sf"/>
</dbReference>
<dbReference type="Proteomes" id="UP000190044">
    <property type="component" value="Unassembled WGS sequence"/>
</dbReference>
<protein>
    <submittedName>
        <fullName evidence="7">Taurine dioxygenase</fullName>
    </submittedName>
</protein>
<dbReference type="PANTHER" id="PTHR30468">
    <property type="entry name" value="ALPHA-KETOGLUTARATE-DEPENDENT SULFONATE DIOXYGENASE"/>
    <property type="match status" value="1"/>
</dbReference>
<dbReference type="GO" id="GO:0016706">
    <property type="term" value="F:2-oxoglutarate-dependent dioxygenase activity"/>
    <property type="evidence" value="ECO:0007669"/>
    <property type="project" value="TreeGrafter"/>
</dbReference>
<accession>A0A1T5FFD8</accession>
<dbReference type="Gene3D" id="3.60.130.10">
    <property type="entry name" value="Clavaminate synthase-like"/>
    <property type="match status" value="1"/>
</dbReference>
<evidence type="ECO:0000256" key="2">
    <source>
        <dbReference type="ARBA" id="ARBA00022723"/>
    </source>
</evidence>
<keyword evidence="3 7" id="KW-0223">Dioxygenase</keyword>
<feature type="domain" description="TauD/TfdA-like" evidence="6">
    <location>
        <begin position="20"/>
        <end position="279"/>
    </location>
</feature>
<evidence type="ECO:0000256" key="1">
    <source>
        <dbReference type="ARBA" id="ARBA00005896"/>
    </source>
</evidence>
<evidence type="ECO:0000313" key="7">
    <source>
        <dbReference type="EMBL" id="SKB94768.1"/>
    </source>
</evidence>
<proteinExistence type="inferred from homology"/>